<evidence type="ECO:0000259" key="1">
    <source>
        <dbReference type="PROSITE" id="PS51184"/>
    </source>
</evidence>
<dbReference type="Proteomes" id="UP000007435">
    <property type="component" value="Chromosome"/>
</dbReference>
<dbReference type="Gene3D" id="2.60.120.650">
    <property type="entry name" value="Cupin"/>
    <property type="match status" value="1"/>
</dbReference>
<dbReference type="Pfam" id="PF13621">
    <property type="entry name" value="Cupin_8"/>
    <property type="match status" value="1"/>
</dbReference>
<dbReference type="eggNOG" id="COG2850">
    <property type="taxonomic scope" value="Bacteria"/>
</dbReference>
<gene>
    <name evidence="2" type="ordered locus">Lbys_1630</name>
</gene>
<dbReference type="InterPro" id="IPR003347">
    <property type="entry name" value="JmjC_dom"/>
</dbReference>
<reference key="1">
    <citation type="submission" date="2010-11" db="EMBL/GenBank/DDBJ databases">
        <title>The complete genome of Leadbetterella byssophila DSM 17132.</title>
        <authorList>
            <consortium name="US DOE Joint Genome Institute (JGI-PGF)"/>
            <person name="Lucas S."/>
            <person name="Copeland A."/>
            <person name="Lapidus A."/>
            <person name="Glavina del Rio T."/>
            <person name="Dalin E."/>
            <person name="Tice H."/>
            <person name="Bruce D."/>
            <person name="Goodwin L."/>
            <person name="Pitluck S."/>
            <person name="Kyrpides N."/>
            <person name="Mavromatis K."/>
            <person name="Ivanova N."/>
            <person name="Teshima H."/>
            <person name="Brettin T."/>
            <person name="Detter J.C."/>
            <person name="Han C."/>
            <person name="Tapia R."/>
            <person name="Land M."/>
            <person name="Hauser L."/>
            <person name="Markowitz V."/>
            <person name="Cheng J.-F."/>
            <person name="Hugenholtz P."/>
            <person name="Woyke T."/>
            <person name="Wu D."/>
            <person name="Tindall B."/>
            <person name="Pomrenke H.G."/>
            <person name="Brambilla E."/>
            <person name="Klenk H.-P."/>
            <person name="Eisen J.A."/>
        </authorList>
    </citation>
    <scope>NUCLEOTIDE SEQUENCE [LARGE SCALE GENOMIC DNA]</scope>
    <source>
        <strain>DSM 17132</strain>
    </source>
</reference>
<reference evidence="2 3" key="2">
    <citation type="journal article" date="2011" name="Stand. Genomic Sci.">
        <title>Complete genome sequence of Leadbetterella byssophila type strain (4M15).</title>
        <authorList>
            <person name="Abt B."/>
            <person name="Teshima H."/>
            <person name="Lucas S."/>
            <person name="Lapidus A."/>
            <person name="Del Rio T.G."/>
            <person name="Nolan M."/>
            <person name="Tice H."/>
            <person name="Cheng J.F."/>
            <person name="Pitluck S."/>
            <person name="Liolios K."/>
            <person name="Pagani I."/>
            <person name="Ivanova N."/>
            <person name="Mavromatis K."/>
            <person name="Pati A."/>
            <person name="Tapia R."/>
            <person name="Han C."/>
            <person name="Goodwin L."/>
            <person name="Chen A."/>
            <person name="Palaniappan K."/>
            <person name="Land M."/>
            <person name="Hauser L."/>
            <person name="Chang Y.J."/>
            <person name="Jeffries C.D."/>
            <person name="Rohde M."/>
            <person name="Goker M."/>
            <person name="Tindall B.J."/>
            <person name="Detter J.C."/>
            <person name="Woyke T."/>
            <person name="Bristow J."/>
            <person name="Eisen J.A."/>
            <person name="Markowitz V."/>
            <person name="Hugenholtz P."/>
            <person name="Klenk H.P."/>
            <person name="Kyrpides N.C."/>
        </authorList>
    </citation>
    <scope>NUCLEOTIDE SEQUENCE [LARGE SCALE GENOMIC DNA]</scope>
    <source>
        <strain evidence="3">DSM 17132 / JCM 16389 / KACC 11308 / NBRC 106382 / 4M15</strain>
    </source>
</reference>
<proteinExistence type="predicted"/>
<dbReference type="PROSITE" id="PS51184">
    <property type="entry name" value="JMJC"/>
    <property type="match status" value="1"/>
</dbReference>
<dbReference type="SMART" id="SM00558">
    <property type="entry name" value="JmjC"/>
    <property type="match status" value="1"/>
</dbReference>
<feature type="domain" description="JmjC" evidence="1">
    <location>
        <begin position="112"/>
        <end position="259"/>
    </location>
</feature>
<dbReference type="HOGENOM" id="CLU_016785_3_3_10"/>
<dbReference type="SUPFAM" id="SSF51197">
    <property type="entry name" value="Clavaminate synthase-like"/>
    <property type="match status" value="1"/>
</dbReference>
<dbReference type="OrthoDB" id="2942327at2"/>
<accession>E4RYU1</accession>
<dbReference type="EMBL" id="CP002305">
    <property type="protein sequence ID" value="ADQ17338.1"/>
    <property type="molecule type" value="Genomic_DNA"/>
</dbReference>
<protein>
    <submittedName>
        <fullName evidence="2">Transcription factor jumonji jmjC domain-containing protein</fullName>
    </submittedName>
</protein>
<dbReference type="KEGG" id="lby:Lbys_1630"/>
<dbReference type="STRING" id="649349.Lbys_1630"/>
<dbReference type="PANTHER" id="PTHR12461:SF105">
    <property type="entry name" value="HYPOXIA-INDUCIBLE FACTOR 1-ALPHA INHIBITOR"/>
    <property type="match status" value="1"/>
</dbReference>
<sequence>MPTDLSIDLSLTVDRVENITREEFQEKYMIPQKPVIIKHMYGKDAQVYQWSFDYFAKELGHIEVGVFDDESEERKDDRSYKSAGKKMKFREYLELIQEKPTTKRLFLFNVFKHKKELHQHFKFPKIADKVVEFLPLAFFGGQGAITRIHRDMDNSCVFLTELVGYKRVVMFAPEYSKKLYQYPFSTHTSIDVNNPDFEKYPELARVQGYDCVIGPGDTIFMPAGYWHHIEYNTAGLGFAVRSLSPHISDRLLGFWQVGIMTHLDEIFNKVLGDKWFNWKKKAAAKRALQ</sequence>
<keyword evidence="3" id="KW-1185">Reference proteome</keyword>
<dbReference type="PANTHER" id="PTHR12461">
    <property type="entry name" value="HYPOXIA-INDUCIBLE FACTOR 1 ALPHA INHIBITOR-RELATED"/>
    <property type="match status" value="1"/>
</dbReference>
<evidence type="ECO:0000313" key="3">
    <source>
        <dbReference type="Proteomes" id="UP000007435"/>
    </source>
</evidence>
<name>E4RYU1_LEAB4</name>
<dbReference type="InterPro" id="IPR041667">
    <property type="entry name" value="Cupin_8"/>
</dbReference>
<dbReference type="AlphaFoldDB" id="E4RYU1"/>
<organism evidence="2 3">
    <name type="scientific">Leadbetterella byssophila (strain DSM 17132 / JCM 16389 / KACC 11308 / NBRC 106382 / 4M15)</name>
    <dbReference type="NCBI Taxonomy" id="649349"/>
    <lineage>
        <taxon>Bacteria</taxon>
        <taxon>Pseudomonadati</taxon>
        <taxon>Bacteroidota</taxon>
        <taxon>Cytophagia</taxon>
        <taxon>Cytophagales</taxon>
        <taxon>Leadbetterellaceae</taxon>
        <taxon>Leadbetterella</taxon>
    </lineage>
</organism>
<evidence type="ECO:0000313" key="2">
    <source>
        <dbReference type="EMBL" id="ADQ17338.1"/>
    </source>
</evidence>
<dbReference type="RefSeq" id="WP_013408387.1">
    <property type="nucleotide sequence ID" value="NC_014655.1"/>
</dbReference>